<evidence type="ECO:0000313" key="1">
    <source>
        <dbReference type="EMBL" id="VDO40062.1"/>
    </source>
</evidence>
<organism evidence="1 2">
    <name type="scientific">Haemonchus placei</name>
    <name type="common">Barber's pole worm</name>
    <dbReference type="NCBI Taxonomy" id="6290"/>
    <lineage>
        <taxon>Eukaryota</taxon>
        <taxon>Metazoa</taxon>
        <taxon>Ecdysozoa</taxon>
        <taxon>Nematoda</taxon>
        <taxon>Chromadorea</taxon>
        <taxon>Rhabditida</taxon>
        <taxon>Rhabditina</taxon>
        <taxon>Rhabditomorpha</taxon>
        <taxon>Strongyloidea</taxon>
        <taxon>Trichostrongylidae</taxon>
        <taxon>Haemonchus</taxon>
    </lineage>
</organism>
<dbReference type="EMBL" id="UZAF01017287">
    <property type="protein sequence ID" value="VDO40062.1"/>
    <property type="molecule type" value="Genomic_DNA"/>
</dbReference>
<evidence type="ECO:0000313" key="2">
    <source>
        <dbReference type="Proteomes" id="UP000268014"/>
    </source>
</evidence>
<dbReference type="AlphaFoldDB" id="A0A3P7YIN2"/>
<keyword evidence="2" id="KW-1185">Reference proteome</keyword>
<gene>
    <name evidence="1" type="ORF">HPLM_LOCUS10412</name>
</gene>
<accession>A0A3P7YIN2</accession>
<name>A0A3P7YIN2_HAEPC</name>
<dbReference type="Proteomes" id="UP000268014">
    <property type="component" value="Unassembled WGS sequence"/>
</dbReference>
<protein>
    <submittedName>
        <fullName evidence="1">Uncharacterized protein</fullName>
    </submittedName>
</protein>
<sequence>MTSFDRRASSLRASSSSFMSGLMEDDAEGGSFAAFSAATTNSRSGRLCKPPFTLSFFSLNFRRSPYA</sequence>
<reference evidence="1 2" key="1">
    <citation type="submission" date="2018-11" db="EMBL/GenBank/DDBJ databases">
        <authorList>
            <consortium name="Pathogen Informatics"/>
        </authorList>
    </citation>
    <scope>NUCLEOTIDE SEQUENCE [LARGE SCALE GENOMIC DNA]</scope>
    <source>
        <strain evidence="1 2">MHpl1</strain>
    </source>
</reference>
<proteinExistence type="predicted"/>